<dbReference type="EMBL" id="AFRT01002522">
    <property type="protein sequence ID" value="ELU37633.1"/>
    <property type="molecule type" value="Genomic_DNA"/>
</dbReference>
<comment type="caution">
    <text evidence="2">The sequence shown here is derived from an EMBL/GenBank/DDBJ whole genome shotgun (WGS) entry which is preliminary data.</text>
</comment>
<accession>L8WLD3</accession>
<gene>
    <name evidence="2" type="ORF">AG1IA_08336</name>
</gene>
<name>L8WLD3_THACA</name>
<reference evidence="2 3" key="1">
    <citation type="journal article" date="2013" name="Nat. Commun.">
        <title>The evolution and pathogenic mechanisms of the rice sheath blight pathogen.</title>
        <authorList>
            <person name="Zheng A."/>
            <person name="Lin R."/>
            <person name="Xu L."/>
            <person name="Qin P."/>
            <person name="Tang C."/>
            <person name="Ai P."/>
            <person name="Zhang D."/>
            <person name="Liu Y."/>
            <person name="Sun Z."/>
            <person name="Feng H."/>
            <person name="Wang Y."/>
            <person name="Chen Y."/>
            <person name="Liang X."/>
            <person name="Fu R."/>
            <person name="Li Q."/>
            <person name="Zhang J."/>
            <person name="Yu X."/>
            <person name="Xie Z."/>
            <person name="Ding L."/>
            <person name="Guan P."/>
            <person name="Tang J."/>
            <person name="Liang Y."/>
            <person name="Wang S."/>
            <person name="Deng Q."/>
            <person name="Li S."/>
            <person name="Zhu J."/>
            <person name="Wang L."/>
            <person name="Liu H."/>
            <person name="Li P."/>
        </authorList>
    </citation>
    <scope>NUCLEOTIDE SEQUENCE [LARGE SCALE GENOMIC DNA]</scope>
    <source>
        <strain evidence="3">AG-1 IA</strain>
    </source>
</reference>
<evidence type="ECO:0000313" key="3">
    <source>
        <dbReference type="Proteomes" id="UP000011668"/>
    </source>
</evidence>
<dbReference type="Proteomes" id="UP000011668">
    <property type="component" value="Unassembled WGS sequence"/>
</dbReference>
<organism evidence="2 3">
    <name type="scientific">Thanatephorus cucumeris (strain AG1-IA)</name>
    <name type="common">Rice sheath blight fungus</name>
    <name type="synonym">Rhizoctonia solani</name>
    <dbReference type="NCBI Taxonomy" id="983506"/>
    <lineage>
        <taxon>Eukaryota</taxon>
        <taxon>Fungi</taxon>
        <taxon>Dikarya</taxon>
        <taxon>Basidiomycota</taxon>
        <taxon>Agaricomycotina</taxon>
        <taxon>Agaricomycetes</taxon>
        <taxon>Cantharellales</taxon>
        <taxon>Ceratobasidiaceae</taxon>
        <taxon>Rhizoctonia</taxon>
        <taxon>Rhizoctonia solani AG-1</taxon>
    </lineage>
</organism>
<sequence>MRPSVCAGAVGSAIGFAKRTWQSLCRLRRWALSIDDDGRSGVTDGSTMRDFSSSDRREINTSRAARRTSATGSSGREGNG</sequence>
<evidence type="ECO:0000313" key="2">
    <source>
        <dbReference type="EMBL" id="ELU37633.1"/>
    </source>
</evidence>
<proteinExistence type="predicted"/>
<protein>
    <submittedName>
        <fullName evidence="2">Uncharacterized protein</fullName>
    </submittedName>
</protein>
<dbReference type="AlphaFoldDB" id="L8WLD3"/>
<dbReference type="HOGENOM" id="CLU_2591431_0_0_1"/>
<keyword evidence="3" id="KW-1185">Reference proteome</keyword>
<evidence type="ECO:0000256" key="1">
    <source>
        <dbReference type="SAM" id="MobiDB-lite"/>
    </source>
</evidence>
<feature type="region of interest" description="Disordered" evidence="1">
    <location>
        <begin position="37"/>
        <end position="80"/>
    </location>
</feature>